<evidence type="ECO:0000313" key="1">
    <source>
        <dbReference type="EMBL" id="QPB09366.1"/>
    </source>
</evidence>
<dbReference type="Gene3D" id="3.40.50.1440">
    <property type="entry name" value="Tubulin/FtsZ, GTPase domain"/>
    <property type="match status" value="1"/>
</dbReference>
<dbReference type="Proteomes" id="UP000662782">
    <property type="component" value="Segment"/>
</dbReference>
<accession>A0A873WIQ7</accession>
<reference evidence="1 2" key="1">
    <citation type="submission" date="2020-07" db="EMBL/GenBank/DDBJ databases">
        <title>Complete genome sequence of Klebsiella pneumoniae phage Miami.</title>
        <authorList>
            <person name="Mora D.A."/>
            <person name="Lessor L."/>
            <person name="Gill J."/>
            <person name="Liu M."/>
        </authorList>
    </citation>
    <scope>NUCLEOTIDE SEQUENCE [LARGE SCALE GENOMIC DNA]</scope>
</reference>
<name>A0A873WIQ7_9CAUD</name>
<sequence length="320" mass="35108">MSTLRVYACGGTGINIASKWIATGANTLIRKAQFIGLDSSENNKPYNDAFKVERPEGTRGGGKERKLIGKIAAGFIDSILTKHKPGDFNLIIMNAAGATGSTFGPTLINRLLSQGVPVIALVVGDLTSELENYNTVKTFESLDNQRINLNVPVIIDYVDNAKYPSRGLADKYAIGRLDILSLFLTDEHEESDFQDIRNLFYYNQVTKAAPTLARIDFLTDTQLDNVTPGLVAEFGLYRKADDIGSHIKNLAYRSTGVIQEGSTNFPAGIEHLHMVFDHDATIKDILVLVQDLKDIEIQNNERFKSAQQVGNGGDDSGMSY</sequence>
<proteinExistence type="predicted"/>
<dbReference type="SUPFAM" id="SSF52490">
    <property type="entry name" value="Tubulin nucleotide-binding domain-like"/>
    <property type="match status" value="1"/>
</dbReference>
<dbReference type="InterPro" id="IPR036525">
    <property type="entry name" value="Tubulin/FtsZ_GTPase_sf"/>
</dbReference>
<evidence type="ECO:0000313" key="2">
    <source>
        <dbReference type="Proteomes" id="UP000662782"/>
    </source>
</evidence>
<keyword evidence="2" id="KW-1185">Reference proteome</keyword>
<dbReference type="EMBL" id="MT701590">
    <property type="protein sequence ID" value="QPB09366.1"/>
    <property type="molecule type" value="Genomic_DNA"/>
</dbReference>
<organism evidence="1 2">
    <name type="scientific">Klebsiella phage Miami</name>
    <dbReference type="NCBI Taxonomy" id="2767581"/>
    <lineage>
        <taxon>Viruses</taxon>
        <taxon>Duplodnaviria</taxon>
        <taxon>Heunggongvirae</taxon>
        <taxon>Uroviricota</taxon>
        <taxon>Caudoviricetes</taxon>
        <taxon>Chimalliviridae</taxon>
        <taxon>Miamivirus</taxon>
        <taxon>Miamivirus miami</taxon>
    </lineage>
</organism>
<protein>
    <submittedName>
        <fullName evidence="1">Tubulin-like protein</fullName>
    </submittedName>
</protein>
<gene>
    <name evidence="1" type="ORF">CPT_Miami_271</name>
</gene>